<dbReference type="InterPro" id="IPR034294">
    <property type="entry name" value="Aquaporin_transptr"/>
</dbReference>
<dbReference type="PRINTS" id="PR00783">
    <property type="entry name" value="MINTRINSICP"/>
</dbReference>
<comment type="subcellular location">
    <subcellularLocation>
        <location evidence="1">Cell membrane</location>
        <topology evidence="1">Multi-pass membrane protein</topology>
    </subcellularLocation>
</comment>
<reference evidence="11" key="1">
    <citation type="submission" date="2025-08" db="UniProtKB">
        <authorList>
            <consortium name="RefSeq"/>
        </authorList>
    </citation>
    <scope>IDENTIFICATION</scope>
</reference>
<dbReference type="InterPro" id="IPR023271">
    <property type="entry name" value="Aquaporin-like"/>
</dbReference>
<evidence type="ECO:0000256" key="9">
    <source>
        <dbReference type="SAM" id="Phobius"/>
    </source>
</evidence>
<evidence type="ECO:0000256" key="8">
    <source>
        <dbReference type="RuleBase" id="RU000477"/>
    </source>
</evidence>
<dbReference type="PANTHER" id="PTHR19139:SF199">
    <property type="entry name" value="MIP17260P"/>
    <property type="match status" value="1"/>
</dbReference>
<keyword evidence="3 8" id="KW-0813">Transport</keyword>
<proteinExistence type="inferred from homology"/>
<dbReference type="Proteomes" id="UP000695022">
    <property type="component" value="Unplaced"/>
</dbReference>
<evidence type="ECO:0000256" key="1">
    <source>
        <dbReference type="ARBA" id="ARBA00004651"/>
    </source>
</evidence>
<keyword evidence="5 8" id="KW-0812">Transmembrane</keyword>
<evidence type="ECO:0000256" key="3">
    <source>
        <dbReference type="ARBA" id="ARBA00022448"/>
    </source>
</evidence>
<dbReference type="SUPFAM" id="SSF81338">
    <property type="entry name" value="Aquaporin-like"/>
    <property type="match status" value="1"/>
</dbReference>
<evidence type="ECO:0000313" key="11">
    <source>
        <dbReference type="RefSeq" id="XP_014668506.1"/>
    </source>
</evidence>
<evidence type="ECO:0000256" key="2">
    <source>
        <dbReference type="ARBA" id="ARBA00006175"/>
    </source>
</evidence>
<dbReference type="GeneID" id="106809810"/>
<dbReference type="NCBIfam" id="TIGR00861">
    <property type="entry name" value="MIP"/>
    <property type="match status" value="1"/>
</dbReference>
<evidence type="ECO:0000256" key="5">
    <source>
        <dbReference type="ARBA" id="ARBA00022692"/>
    </source>
</evidence>
<organism evidence="10 11">
    <name type="scientific">Priapulus caudatus</name>
    <name type="common">Priapulid worm</name>
    <dbReference type="NCBI Taxonomy" id="37621"/>
    <lineage>
        <taxon>Eukaryota</taxon>
        <taxon>Metazoa</taxon>
        <taxon>Ecdysozoa</taxon>
        <taxon>Scalidophora</taxon>
        <taxon>Priapulida</taxon>
        <taxon>Priapulimorpha</taxon>
        <taxon>Priapulimorphida</taxon>
        <taxon>Priapulidae</taxon>
        <taxon>Priapulus</taxon>
    </lineage>
</organism>
<protein>
    <submittedName>
        <fullName evidence="11">Lens fiber major intrinsic protein-like</fullName>
    </submittedName>
</protein>
<keyword evidence="6 9" id="KW-1133">Transmembrane helix</keyword>
<evidence type="ECO:0000256" key="6">
    <source>
        <dbReference type="ARBA" id="ARBA00022989"/>
    </source>
</evidence>
<keyword evidence="10" id="KW-1185">Reference proteome</keyword>
<comment type="similarity">
    <text evidence="2 8">Belongs to the MIP/aquaporin (TC 1.A.8) family.</text>
</comment>
<keyword evidence="7 9" id="KW-0472">Membrane</keyword>
<evidence type="ECO:0000313" key="10">
    <source>
        <dbReference type="Proteomes" id="UP000695022"/>
    </source>
</evidence>
<feature type="transmembrane region" description="Helical" evidence="9">
    <location>
        <begin position="209"/>
        <end position="229"/>
    </location>
</feature>
<keyword evidence="4" id="KW-1003">Cell membrane</keyword>
<feature type="transmembrane region" description="Helical" evidence="9">
    <location>
        <begin position="21"/>
        <end position="41"/>
    </location>
</feature>
<dbReference type="PROSITE" id="PS00221">
    <property type="entry name" value="MIP"/>
    <property type="match status" value="1"/>
</dbReference>
<dbReference type="InterPro" id="IPR000425">
    <property type="entry name" value="MIP"/>
</dbReference>
<dbReference type="PANTHER" id="PTHR19139">
    <property type="entry name" value="AQUAPORIN TRANSPORTER"/>
    <property type="match status" value="1"/>
</dbReference>
<gene>
    <name evidence="11" type="primary">LOC106809810</name>
</gene>
<dbReference type="RefSeq" id="XP_014668506.1">
    <property type="nucleotide sequence ID" value="XM_014813020.1"/>
</dbReference>
<name>A0ABM1E8I5_PRICU</name>
<evidence type="ECO:0000256" key="4">
    <source>
        <dbReference type="ARBA" id="ARBA00022475"/>
    </source>
</evidence>
<dbReference type="CDD" id="cd00333">
    <property type="entry name" value="MIP"/>
    <property type="match status" value="1"/>
</dbReference>
<dbReference type="Gene3D" id="1.20.1080.10">
    <property type="entry name" value="Glycerol uptake facilitator protein"/>
    <property type="match status" value="1"/>
</dbReference>
<dbReference type="Pfam" id="PF00230">
    <property type="entry name" value="MIP"/>
    <property type="match status" value="1"/>
</dbReference>
<feature type="transmembrane region" description="Helical" evidence="9">
    <location>
        <begin position="95"/>
        <end position="117"/>
    </location>
</feature>
<feature type="transmembrane region" description="Helical" evidence="9">
    <location>
        <begin position="137"/>
        <end position="158"/>
    </location>
</feature>
<sequence length="275" mass="29480">REEEKVYSVRELTNFQFWKAVRTELLATLLLAMTGCGVALQCTEATPADDLKVALAFGLTVATLVQCVGHVSGGHMNPAVTVGMLVTGNISPARAVCYSMAQCTGAIAGTAVLYGLIPATLRGDLGLTRVHAAVSLAQAFGIEFIITFVYAFAVFANLDPKRKSMGSRSLAIGFAALVGNLFGFHYTGASMNPARSLGPAVVLNSWEHHWIYWLGPVLGGVLGGFTYEYTHDSKRFPQRLRLSFLTVSASELPRSETVLSNCTEMTSASVDDLHI</sequence>
<feature type="transmembrane region" description="Helical" evidence="9">
    <location>
        <begin position="170"/>
        <end position="189"/>
    </location>
</feature>
<feature type="transmembrane region" description="Helical" evidence="9">
    <location>
        <begin position="53"/>
        <end position="74"/>
    </location>
</feature>
<accession>A0ABM1E8I5</accession>
<feature type="non-terminal residue" evidence="11">
    <location>
        <position position="1"/>
    </location>
</feature>
<evidence type="ECO:0000256" key="7">
    <source>
        <dbReference type="ARBA" id="ARBA00023136"/>
    </source>
</evidence>
<dbReference type="InterPro" id="IPR022357">
    <property type="entry name" value="MIP_CS"/>
</dbReference>